<dbReference type="Proteomes" id="UP001602013">
    <property type="component" value="Unassembled WGS sequence"/>
</dbReference>
<dbReference type="PROSITE" id="PS51819">
    <property type="entry name" value="VOC"/>
    <property type="match status" value="1"/>
</dbReference>
<dbReference type="SUPFAM" id="SSF54593">
    <property type="entry name" value="Glyoxalase/Bleomycin resistance protein/Dihydroxybiphenyl dioxygenase"/>
    <property type="match status" value="1"/>
</dbReference>
<organism evidence="2 3">
    <name type="scientific">Microtetraspora malaysiensis</name>
    <dbReference type="NCBI Taxonomy" id="161358"/>
    <lineage>
        <taxon>Bacteria</taxon>
        <taxon>Bacillati</taxon>
        <taxon>Actinomycetota</taxon>
        <taxon>Actinomycetes</taxon>
        <taxon>Streptosporangiales</taxon>
        <taxon>Streptosporangiaceae</taxon>
        <taxon>Microtetraspora</taxon>
    </lineage>
</organism>
<comment type="caution">
    <text evidence="2">The sequence shown here is derived from an EMBL/GenBank/DDBJ whole genome shotgun (WGS) entry which is preliminary data.</text>
</comment>
<evidence type="ECO:0000259" key="1">
    <source>
        <dbReference type="PROSITE" id="PS51819"/>
    </source>
</evidence>
<keyword evidence="3" id="KW-1185">Reference proteome</keyword>
<sequence length="183" mass="21341">MLHHVELWVPDLRRALVSWQWLLEVMGYTLFQEWPEGRSWRLGSAYIVLEQSPALTDRRHDRCRPGLNHLAFHVESQVLLDALVEQAPAHGWTLLFPETSPLRRRRSALRRVLGGCGRVRGGARRRRFLRSRCHPVETDAKRIGASGCGAWFCVPGLVQHFLERRRFRHGYGADPVYRHPRRP</sequence>
<protein>
    <submittedName>
        <fullName evidence="2">VOC family protein</fullName>
    </submittedName>
</protein>
<feature type="domain" description="VOC" evidence="1">
    <location>
        <begin position="1"/>
        <end position="130"/>
    </location>
</feature>
<proteinExistence type="predicted"/>
<dbReference type="InterPro" id="IPR037523">
    <property type="entry name" value="VOC_core"/>
</dbReference>
<dbReference type="InterPro" id="IPR029068">
    <property type="entry name" value="Glyas_Bleomycin-R_OHBP_Dase"/>
</dbReference>
<evidence type="ECO:0000313" key="3">
    <source>
        <dbReference type="Proteomes" id="UP001602013"/>
    </source>
</evidence>
<evidence type="ECO:0000313" key="2">
    <source>
        <dbReference type="EMBL" id="MFF3664934.1"/>
    </source>
</evidence>
<dbReference type="Pfam" id="PF13669">
    <property type="entry name" value="Glyoxalase_4"/>
    <property type="match status" value="1"/>
</dbReference>
<reference evidence="2 3" key="1">
    <citation type="submission" date="2024-10" db="EMBL/GenBank/DDBJ databases">
        <title>The Natural Products Discovery Center: Release of the First 8490 Sequenced Strains for Exploring Actinobacteria Biosynthetic Diversity.</title>
        <authorList>
            <person name="Kalkreuter E."/>
            <person name="Kautsar S.A."/>
            <person name="Yang D."/>
            <person name="Bader C.D."/>
            <person name="Teijaro C.N."/>
            <person name="Fluegel L."/>
            <person name="Davis C.M."/>
            <person name="Simpson J.R."/>
            <person name="Lauterbach L."/>
            <person name="Steele A.D."/>
            <person name="Gui C."/>
            <person name="Meng S."/>
            <person name="Li G."/>
            <person name="Viehrig K."/>
            <person name="Ye F."/>
            <person name="Su P."/>
            <person name="Kiefer A.F."/>
            <person name="Nichols A."/>
            <person name="Cepeda A.J."/>
            <person name="Yan W."/>
            <person name="Fan B."/>
            <person name="Jiang Y."/>
            <person name="Adhikari A."/>
            <person name="Zheng C.-J."/>
            <person name="Schuster L."/>
            <person name="Cowan T.M."/>
            <person name="Smanski M.J."/>
            <person name="Chevrette M.G."/>
            <person name="De Carvalho L.P.S."/>
            <person name="Shen B."/>
        </authorList>
    </citation>
    <scope>NUCLEOTIDE SEQUENCE [LARGE SCALE GENOMIC DNA]</scope>
    <source>
        <strain evidence="2 3">NPDC002173</strain>
    </source>
</reference>
<dbReference type="Gene3D" id="3.10.180.10">
    <property type="entry name" value="2,3-Dihydroxybiphenyl 1,2-Dioxygenase, domain 1"/>
    <property type="match status" value="1"/>
</dbReference>
<gene>
    <name evidence="2" type="ORF">ACFYXI_05015</name>
</gene>
<dbReference type="EMBL" id="JBIASD010000003">
    <property type="protein sequence ID" value="MFF3664934.1"/>
    <property type="molecule type" value="Genomic_DNA"/>
</dbReference>
<name>A0ABW6SLP5_9ACTN</name>
<accession>A0ABW6SLP5</accession>
<dbReference type="RefSeq" id="WP_387409328.1">
    <property type="nucleotide sequence ID" value="NZ_JBIASD010000003.1"/>
</dbReference>